<evidence type="ECO:0000313" key="2">
    <source>
        <dbReference type="EMBL" id="KAK1673948.1"/>
    </source>
</evidence>
<evidence type="ECO:0000313" key="3">
    <source>
        <dbReference type="Proteomes" id="UP001224890"/>
    </source>
</evidence>
<proteinExistence type="predicted"/>
<sequence>MEHWTLAAWHNPNFFRHYHMGTWGKDRARPHPSASPPSSSMHVSYKLRHYWQINAADWVMRISFSSRKLLPPDHPRDAETAAAPSSPFLSRPRPPNPGAGKGGLLTNNPGSKSHTETGVPGTGQRDGMSFPPAPLHVTVTCHVELSMKRERAHNAPLLMPGTRGNVILSFSIAKVDSFHWEQDFHHASRGFCRPRVCLGSVRRLSVGSYL</sequence>
<dbReference type="Proteomes" id="UP001224890">
    <property type="component" value="Unassembled WGS sequence"/>
</dbReference>
<feature type="region of interest" description="Disordered" evidence="1">
    <location>
        <begin position="73"/>
        <end position="131"/>
    </location>
</feature>
<protein>
    <submittedName>
        <fullName evidence="2">Uncharacterized protein</fullName>
    </submittedName>
</protein>
<accession>A0AAJ0AK77</accession>
<comment type="caution">
    <text evidence="2">The sequence shown here is derived from an EMBL/GenBank/DDBJ whole genome shotgun (WGS) entry which is preliminary data.</text>
</comment>
<dbReference type="RefSeq" id="XP_060427951.1">
    <property type="nucleotide sequence ID" value="XM_060565901.1"/>
</dbReference>
<name>A0AAJ0AK77_9PEZI</name>
<organism evidence="2 3">
    <name type="scientific">Colletotrichum godetiae</name>
    <dbReference type="NCBI Taxonomy" id="1209918"/>
    <lineage>
        <taxon>Eukaryota</taxon>
        <taxon>Fungi</taxon>
        <taxon>Dikarya</taxon>
        <taxon>Ascomycota</taxon>
        <taxon>Pezizomycotina</taxon>
        <taxon>Sordariomycetes</taxon>
        <taxon>Hypocreomycetidae</taxon>
        <taxon>Glomerellales</taxon>
        <taxon>Glomerellaceae</taxon>
        <taxon>Colletotrichum</taxon>
        <taxon>Colletotrichum acutatum species complex</taxon>
    </lineage>
</organism>
<keyword evidence="3" id="KW-1185">Reference proteome</keyword>
<reference evidence="2" key="1">
    <citation type="submission" date="2021-06" db="EMBL/GenBank/DDBJ databases">
        <title>Comparative genomics, transcriptomics and evolutionary studies reveal genomic signatures of adaptation to plant cell wall in hemibiotrophic fungi.</title>
        <authorList>
            <consortium name="DOE Joint Genome Institute"/>
            <person name="Baroncelli R."/>
            <person name="Diaz J.F."/>
            <person name="Benocci T."/>
            <person name="Peng M."/>
            <person name="Battaglia E."/>
            <person name="Haridas S."/>
            <person name="Andreopoulos W."/>
            <person name="Labutti K."/>
            <person name="Pangilinan J."/>
            <person name="Floch G.L."/>
            <person name="Makela M.R."/>
            <person name="Henrissat B."/>
            <person name="Grigoriev I.V."/>
            <person name="Crouch J.A."/>
            <person name="De Vries R.P."/>
            <person name="Sukno S.A."/>
            <person name="Thon M.R."/>
        </authorList>
    </citation>
    <scope>NUCLEOTIDE SEQUENCE</scope>
    <source>
        <strain evidence="2">CBS 193.32</strain>
    </source>
</reference>
<evidence type="ECO:0000256" key="1">
    <source>
        <dbReference type="SAM" id="MobiDB-lite"/>
    </source>
</evidence>
<dbReference type="EMBL" id="JAHMHR010000028">
    <property type="protein sequence ID" value="KAK1673948.1"/>
    <property type="molecule type" value="Genomic_DNA"/>
</dbReference>
<gene>
    <name evidence="2" type="ORF">BDP55DRAFT_194535</name>
</gene>
<dbReference type="AlphaFoldDB" id="A0AAJ0AK77"/>
<dbReference type="GeneID" id="85450427"/>
<feature type="compositionally biased region" description="Low complexity" evidence="1">
    <location>
        <begin position="81"/>
        <end position="91"/>
    </location>
</feature>